<dbReference type="EMBL" id="CDMY01000498">
    <property type="protein sequence ID" value="CEM17857.1"/>
    <property type="molecule type" value="Genomic_DNA"/>
</dbReference>
<proteinExistence type="predicted"/>
<dbReference type="Proteomes" id="UP000041254">
    <property type="component" value="Unassembled WGS sequence"/>
</dbReference>
<dbReference type="AlphaFoldDB" id="A0A0G4FT47"/>
<name>A0A0G4FT47_VITBC</name>
<accession>A0A0G4FT47</accession>
<evidence type="ECO:0000313" key="3">
    <source>
        <dbReference type="Proteomes" id="UP000041254"/>
    </source>
</evidence>
<protein>
    <submittedName>
        <fullName evidence="2">Uncharacterized protein</fullName>
    </submittedName>
</protein>
<dbReference type="VEuPathDB" id="CryptoDB:Vbra_2575"/>
<dbReference type="InParanoid" id="A0A0G4FT47"/>
<evidence type="ECO:0000313" key="2">
    <source>
        <dbReference type="EMBL" id="CEM17857.1"/>
    </source>
</evidence>
<sequence length="226" mass="24648">MAGPPKPPSDSRLSPLFPTPMGTAVGRSRSPEQPFLPTLSCCDLSVGPPHCLPHCTFAYLEVSDHGSRAFRLHSLPPSKGVTILLSPLSGLKLGLFVKHRHDGTIRCFREIILPSAKLLTMLLQEPVGACAVFVGLLPPRDTESTPGALRLSDQPFTSASIFHLGSADVEELDRDGAEWRTKARGIDKWLPERLPEDTLELAERCWAECVEAAAKPDAVKMLLLLR</sequence>
<feature type="region of interest" description="Disordered" evidence="1">
    <location>
        <begin position="1"/>
        <end position="30"/>
    </location>
</feature>
<organism evidence="2 3">
    <name type="scientific">Vitrella brassicaformis (strain CCMP3155)</name>
    <dbReference type="NCBI Taxonomy" id="1169540"/>
    <lineage>
        <taxon>Eukaryota</taxon>
        <taxon>Sar</taxon>
        <taxon>Alveolata</taxon>
        <taxon>Colpodellida</taxon>
        <taxon>Vitrellaceae</taxon>
        <taxon>Vitrella</taxon>
    </lineage>
</organism>
<reference evidence="2 3" key="1">
    <citation type="submission" date="2014-11" db="EMBL/GenBank/DDBJ databases">
        <authorList>
            <person name="Zhu J."/>
            <person name="Qi W."/>
            <person name="Song R."/>
        </authorList>
    </citation>
    <scope>NUCLEOTIDE SEQUENCE [LARGE SCALE GENOMIC DNA]</scope>
</reference>
<keyword evidence="3" id="KW-1185">Reference proteome</keyword>
<gene>
    <name evidence="2" type="ORF">Vbra_2575</name>
</gene>
<evidence type="ECO:0000256" key="1">
    <source>
        <dbReference type="SAM" id="MobiDB-lite"/>
    </source>
</evidence>